<protein>
    <submittedName>
        <fullName evidence="1">Uncharacterized protein</fullName>
    </submittedName>
</protein>
<evidence type="ECO:0000313" key="1">
    <source>
        <dbReference type="EMBL" id="ADE12142.1"/>
    </source>
</evidence>
<name>D5CT56_SIDLE</name>
<dbReference type="OrthoDB" id="7916272at2"/>
<dbReference type="AlphaFoldDB" id="D5CT56"/>
<gene>
    <name evidence="1" type="ordered locus">Slit_1913</name>
</gene>
<dbReference type="RefSeq" id="WP_013030040.1">
    <property type="nucleotide sequence ID" value="NC_013959.1"/>
</dbReference>
<organism evidence="1 2">
    <name type="scientific">Sideroxydans lithotrophicus (strain ES-1)</name>
    <dbReference type="NCBI Taxonomy" id="580332"/>
    <lineage>
        <taxon>Bacteria</taxon>
        <taxon>Pseudomonadati</taxon>
        <taxon>Pseudomonadota</taxon>
        <taxon>Betaproteobacteria</taxon>
        <taxon>Nitrosomonadales</taxon>
        <taxon>Gallionellaceae</taxon>
        <taxon>Sideroxydans</taxon>
    </lineage>
</organism>
<accession>D5CT56</accession>
<keyword evidence="2" id="KW-1185">Reference proteome</keyword>
<dbReference type="KEGG" id="slt:Slit_1913"/>
<dbReference type="EMBL" id="CP001965">
    <property type="protein sequence ID" value="ADE12142.1"/>
    <property type="molecule type" value="Genomic_DNA"/>
</dbReference>
<sequence length="89" mass="9009">MNKTYPKTAELQAVGENYTGAAAVTTSDTAAVAYDGLWVGGAGNVKVDMANGQTGVTFTAVPAGTLLKIAVTKVYATGTTATNMNGLTY</sequence>
<dbReference type="STRING" id="580332.Slit_1913"/>
<dbReference type="Proteomes" id="UP000001625">
    <property type="component" value="Chromosome"/>
</dbReference>
<proteinExistence type="predicted"/>
<reference evidence="1 2" key="1">
    <citation type="submission" date="2010-03" db="EMBL/GenBank/DDBJ databases">
        <title>Complete sequence of Sideroxydans lithotrophicus ES-1.</title>
        <authorList>
            <consortium name="US DOE Joint Genome Institute"/>
            <person name="Lucas S."/>
            <person name="Copeland A."/>
            <person name="Lapidus A."/>
            <person name="Cheng J.-F."/>
            <person name="Bruce D."/>
            <person name="Goodwin L."/>
            <person name="Pitluck S."/>
            <person name="Munk A.C."/>
            <person name="Detter J.C."/>
            <person name="Han C."/>
            <person name="Tapia R."/>
            <person name="Larimer F."/>
            <person name="Land M."/>
            <person name="Hauser L."/>
            <person name="Kyrpides N."/>
            <person name="Ivanova N."/>
            <person name="Emerson D."/>
            <person name="Woyke T."/>
        </authorList>
    </citation>
    <scope>NUCLEOTIDE SEQUENCE [LARGE SCALE GENOMIC DNA]</scope>
    <source>
        <strain evidence="1 2">ES-1</strain>
    </source>
</reference>
<evidence type="ECO:0000313" key="2">
    <source>
        <dbReference type="Proteomes" id="UP000001625"/>
    </source>
</evidence>
<dbReference type="HOGENOM" id="CLU_2452963_0_0_4"/>